<protein>
    <submittedName>
        <fullName evidence="1">Uncharacterized protein</fullName>
    </submittedName>
</protein>
<gene>
    <name evidence="1" type="ORF">MEDL_30330</name>
</gene>
<sequence>MNYKYLKFHEGVYEFIHPCLLKAMFLSSESMVGYLLTNGSLHDITEFIRSEVYNALENELVIKIGEDYYHILCERLVSHAFEDHSFLQHVAQYIYSYWRSFGHNLVNMMFKHIEFTLFNSLGVHTSDFPSLYNESLSENSLKLEGQFQFSTIILLVDELTYKGRDPWLYGPGSADFLIFIALVSAAMRRYTINRNQTFEILLKEFQNRIQFISFVKLMDKPLDKHGNSFFIILCFLVKWKHLKSWV</sequence>
<accession>A0A8S3SBS4</accession>
<evidence type="ECO:0000313" key="1">
    <source>
        <dbReference type="EMBL" id="CAG2216621.1"/>
    </source>
</evidence>
<keyword evidence="2" id="KW-1185">Reference proteome</keyword>
<name>A0A8S3SBS4_MYTED</name>
<dbReference type="Proteomes" id="UP000683360">
    <property type="component" value="Unassembled WGS sequence"/>
</dbReference>
<reference evidence="1" key="1">
    <citation type="submission" date="2021-03" db="EMBL/GenBank/DDBJ databases">
        <authorList>
            <person name="Bekaert M."/>
        </authorList>
    </citation>
    <scope>NUCLEOTIDE SEQUENCE</scope>
</reference>
<comment type="caution">
    <text evidence="1">The sequence shown here is derived from an EMBL/GenBank/DDBJ whole genome shotgun (WGS) entry which is preliminary data.</text>
</comment>
<dbReference type="EMBL" id="CAJPWZ010001488">
    <property type="protein sequence ID" value="CAG2216621.1"/>
    <property type="molecule type" value="Genomic_DNA"/>
</dbReference>
<organism evidence="1 2">
    <name type="scientific">Mytilus edulis</name>
    <name type="common">Blue mussel</name>
    <dbReference type="NCBI Taxonomy" id="6550"/>
    <lineage>
        <taxon>Eukaryota</taxon>
        <taxon>Metazoa</taxon>
        <taxon>Spiralia</taxon>
        <taxon>Lophotrochozoa</taxon>
        <taxon>Mollusca</taxon>
        <taxon>Bivalvia</taxon>
        <taxon>Autobranchia</taxon>
        <taxon>Pteriomorphia</taxon>
        <taxon>Mytilida</taxon>
        <taxon>Mytiloidea</taxon>
        <taxon>Mytilidae</taxon>
        <taxon>Mytilinae</taxon>
        <taxon>Mytilus</taxon>
    </lineage>
</organism>
<evidence type="ECO:0000313" key="2">
    <source>
        <dbReference type="Proteomes" id="UP000683360"/>
    </source>
</evidence>
<dbReference type="AlphaFoldDB" id="A0A8S3SBS4"/>
<proteinExistence type="predicted"/>